<sequence length="577" mass="66060">MHSRKTRINDGYYESQSRSFQNSKYSNNRYSNYYRDRDNSPKRVTEIHRSPETTGSPRDSRDRYHQNYRNKDRDRDYKKEKYPNDKRGRDRDLEYKTYSKKAKTRDRSSSDEDHKESDRVYDKNRYAADRDHSAIRRTSEKERRFGDWKEMISKASGKKYYYNERDKSSQWDKPDEWIEYEMSKEYPPPVRGYREKERDRKSREDRYGGGRRNYNSNKHSRANSRSRWPQESYQASSSSAHHKRHEENADNMNISPDSTPTSEPSYASPNTANQHTNNSNINSNSLNHDDIMSSPNNGHAKHLINATNSNNNQLHHQISNASTSSLGSATNKLNSNSNKNSSTTTTTTTSSSSPSIQSIHNYQTHHHRNRSTSPMNDMNSSSGNNLHNNVGHDSNNLHHNSSSLRNSPTYSVNTNAVSSAGLNNSVNRLDLNNSSSNLIGDGPPTPEMDLNSGEHRRLDTTSGVSSLQSVLSSSQTSNRLNLLTPSLAKFFRADLITHVTNWPSEILEKQAQKCAEEVYLLADLECSKISAEIQCARSIVRVAEIATTIQTQRRLFLQEQIKSLDESQSQNASTISY</sequence>
<feature type="compositionally biased region" description="Low complexity" evidence="4">
    <location>
        <begin position="270"/>
        <end position="286"/>
    </location>
</feature>
<feature type="compositionally biased region" description="Basic and acidic residues" evidence="4">
    <location>
        <begin position="192"/>
        <end position="208"/>
    </location>
</feature>
<dbReference type="SUPFAM" id="SSF51045">
    <property type="entry name" value="WW domain"/>
    <property type="match status" value="1"/>
</dbReference>
<protein>
    <recommendedName>
        <fullName evidence="5">WW domain-containing protein</fullName>
    </recommendedName>
</protein>
<dbReference type="Proteomes" id="UP001153620">
    <property type="component" value="Chromosome 3"/>
</dbReference>
<feature type="domain" description="WW" evidence="5">
    <location>
        <begin position="148"/>
        <end position="176"/>
    </location>
</feature>
<dbReference type="GO" id="GO:0010506">
    <property type="term" value="P:regulation of autophagy"/>
    <property type="evidence" value="ECO:0007669"/>
    <property type="project" value="TreeGrafter"/>
</dbReference>
<dbReference type="GO" id="GO:0000993">
    <property type="term" value="F:RNA polymerase II complex binding"/>
    <property type="evidence" value="ECO:0007669"/>
    <property type="project" value="TreeGrafter"/>
</dbReference>
<dbReference type="InterPro" id="IPR038867">
    <property type="entry name" value="WAC"/>
</dbReference>
<evidence type="ECO:0000256" key="4">
    <source>
        <dbReference type="SAM" id="MobiDB-lite"/>
    </source>
</evidence>
<dbReference type="GO" id="GO:0005634">
    <property type="term" value="C:nucleus"/>
    <property type="evidence" value="ECO:0007669"/>
    <property type="project" value="UniProtKB-SubCell"/>
</dbReference>
<feature type="compositionally biased region" description="Basic and acidic residues" evidence="4">
    <location>
        <begin position="34"/>
        <end position="51"/>
    </location>
</feature>
<feature type="compositionally biased region" description="Polar residues" evidence="4">
    <location>
        <begin position="225"/>
        <end position="239"/>
    </location>
</feature>
<feature type="region of interest" description="Disordered" evidence="4">
    <location>
        <begin position="186"/>
        <end position="304"/>
    </location>
</feature>
<feature type="region of interest" description="Disordered" evidence="4">
    <location>
        <begin position="323"/>
        <end position="458"/>
    </location>
</feature>
<name>A0A9N9S5W1_9DIPT</name>
<reference evidence="6" key="2">
    <citation type="submission" date="2022-10" db="EMBL/GenBank/DDBJ databases">
        <authorList>
            <consortium name="ENA_rothamsted_submissions"/>
            <consortium name="culmorum"/>
            <person name="King R."/>
        </authorList>
    </citation>
    <scope>NUCLEOTIDE SEQUENCE</scope>
</reference>
<dbReference type="GO" id="GO:1904263">
    <property type="term" value="P:positive regulation of TORC1 signaling"/>
    <property type="evidence" value="ECO:0007669"/>
    <property type="project" value="TreeGrafter"/>
</dbReference>
<feature type="compositionally biased region" description="Basic and acidic residues" evidence="4">
    <location>
        <begin position="105"/>
        <end position="143"/>
    </location>
</feature>
<evidence type="ECO:0000313" key="6">
    <source>
        <dbReference type="EMBL" id="CAG9809256.1"/>
    </source>
</evidence>
<dbReference type="Pfam" id="PF00397">
    <property type="entry name" value="WW"/>
    <property type="match status" value="1"/>
</dbReference>
<dbReference type="PANTHER" id="PTHR15911">
    <property type="entry name" value="WW DOMAIN-CONTAINING ADAPTER PROTEIN WITH COILED-COIL"/>
    <property type="match status" value="1"/>
</dbReference>
<accession>A0A9N9S5W1</accession>
<feature type="compositionally biased region" description="Polar residues" evidence="4">
    <location>
        <begin position="250"/>
        <end position="269"/>
    </location>
</feature>
<evidence type="ECO:0000256" key="2">
    <source>
        <dbReference type="ARBA" id="ARBA00022853"/>
    </source>
</evidence>
<feature type="compositionally biased region" description="Polar residues" evidence="4">
    <location>
        <begin position="14"/>
        <end position="24"/>
    </location>
</feature>
<dbReference type="CDD" id="cd00201">
    <property type="entry name" value="WW"/>
    <property type="match status" value="1"/>
</dbReference>
<keyword evidence="3" id="KW-0539">Nucleus</keyword>
<feature type="compositionally biased region" description="Low complexity" evidence="4">
    <location>
        <begin position="397"/>
        <end position="407"/>
    </location>
</feature>
<dbReference type="AlphaFoldDB" id="A0A9N9S5W1"/>
<gene>
    <name evidence="6" type="ORF">CHIRRI_LOCUS12084</name>
</gene>
<organism evidence="6 7">
    <name type="scientific">Chironomus riparius</name>
    <dbReference type="NCBI Taxonomy" id="315576"/>
    <lineage>
        <taxon>Eukaryota</taxon>
        <taxon>Metazoa</taxon>
        <taxon>Ecdysozoa</taxon>
        <taxon>Arthropoda</taxon>
        <taxon>Hexapoda</taxon>
        <taxon>Insecta</taxon>
        <taxon>Pterygota</taxon>
        <taxon>Neoptera</taxon>
        <taxon>Endopterygota</taxon>
        <taxon>Diptera</taxon>
        <taxon>Nematocera</taxon>
        <taxon>Chironomoidea</taxon>
        <taxon>Chironomidae</taxon>
        <taxon>Chironominae</taxon>
        <taxon>Chironomus</taxon>
    </lineage>
</organism>
<dbReference type="PROSITE" id="PS01159">
    <property type="entry name" value="WW_DOMAIN_1"/>
    <property type="match status" value="1"/>
</dbReference>
<dbReference type="EMBL" id="OU895879">
    <property type="protein sequence ID" value="CAG9809256.1"/>
    <property type="molecule type" value="Genomic_DNA"/>
</dbReference>
<keyword evidence="7" id="KW-1185">Reference proteome</keyword>
<dbReference type="OrthoDB" id="10072039at2759"/>
<evidence type="ECO:0000313" key="7">
    <source>
        <dbReference type="Proteomes" id="UP001153620"/>
    </source>
</evidence>
<dbReference type="PROSITE" id="PS50020">
    <property type="entry name" value="WW_DOMAIN_2"/>
    <property type="match status" value="1"/>
</dbReference>
<feature type="compositionally biased region" description="Low complexity" evidence="4">
    <location>
        <begin position="330"/>
        <end position="353"/>
    </location>
</feature>
<dbReference type="InterPro" id="IPR036020">
    <property type="entry name" value="WW_dom_sf"/>
</dbReference>
<evidence type="ECO:0000256" key="1">
    <source>
        <dbReference type="ARBA" id="ARBA00004123"/>
    </source>
</evidence>
<feature type="compositionally biased region" description="Basic and acidic residues" evidence="4">
    <location>
        <begin position="58"/>
        <end position="97"/>
    </location>
</feature>
<feature type="compositionally biased region" description="Low complexity" evidence="4">
    <location>
        <begin position="422"/>
        <end position="438"/>
    </location>
</feature>
<proteinExistence type="predicted"/>
<feature type="compositionally biased region" description="Polar residues" evidence="4">
    <location>
        <begin position="408"/>
        <end position="421"/>
    </location>
</feature>
<keyword evidence="2" id="KW-0156">Chromatin regulator</keyword>
<dbReference type="GO" id="GO:0003682">
    <property type="term" value="F:chromatin binding"/>
    <property type="evidence" value="ECO:0007669"/>
    <property type="project" value="TreeGrafter"/>
</dbReference>
<evidence type="ECO:0000256" key="3">
    <source>
        <dbReference type="ARBA" id="ARBA00023242"/>
    </source>
</evidence>
<evidence type="ECO:0000259" key="5">
    <source>
        <dbReference type="PROSITE" id="PS50020"/>
    </source>
</evidence>
<feature type="region of interest" description="Disordered" evidence="4">
    <location>
        <begin position="1"/>
        <end position="143"/>
    </location>
</feature>
<dbReference type="InterPro" id="IPR001202">
    <property type="entry name" value="WW_dom"/>
</dbReference>
<dbReference type="GO" id="GO:0006325">
    <property type="term" value="P:chromatin organization"/>
    <property type="evidence" value="ECO:0007669"/>
    <property type="project" value="UniProtKB-KW"/>
</dbReference>
<dbReference type="Gene3D" id="2.20.70.10">
    <property type="match status" value="1"/>
</dbReference>
<feature type="compositionally biased region" description="Polar residues" evidence="4">
    <location>
        <begin position="371"/>
        <end position="393"/>
    </location>
</feature>
<comment type="subcellular location">
    <subcellularLocation>
        <location evidence="1">Nucleus</location>
    </subcellularLocation>
</comment>
<reference evidence="6" key="1">
    <citation type="submission" date="2022-01" db="EMBL/GenBank/DDBJ databases">
        <authorList>
            <person name="King R."/>
        </authorList>
    </citation>
    <scope>NUCLEOTIDE SEQUENCE</scope>
</reference>
<dbReference type="PANTHER" id="PTHR15911:SF6">
    <property type="entry name" value="WW DOMAIN-CONTAINING ADAPTER PROTEIN WITH COILED-COIL"/>
    <property type="match status" value="1"/>
</dbReference>
<dbReference type="SMART" id="SM00456">
    <property type="entry name" value="WW"/>
    <property type="match status" value="1"/>
</dbReference>